<evidence type="ECO:0000313" key="1">
    <source>
        <dbReference type="EMBL" id="EUD12191.1"/>
    </source>
</evidence>
<dbReference type="AlphaFoldDB" id="A0AAV3M8Z0"/>
<proteinExistence type="predicted"/>
<reference evidence="1 2" key="1">
    <citation type="submission" date="2014-01" db="EMBL/GenBank/DDBJ databases">
        <authorList>
            <person name="Durkin A.S."/>
            <person name="McCorrison J."/>
            <person name="Torralba M."/>
            <person name="Gillis M."/>
            <person name="Haft D.H."/>
            <person name="Methe B."/>
            <person name="Sutton G."/>
            <person name="Nelson K.E."/>
        </authorList>
    </citation>
    <scope>NUCLEOTIDE SEQUENCE [LARGE SCALE GENOMIC DNA]</scope>
    <source>
        <strain evidence="1 2">205/92</strain>
    </source>
</reference>
<organism evidence="1 2">
    <name type="scientific">Providencia alcalifaciens 205/92</name>
    <dbReference type="NCBI Taxonomy" id="1256988"/>
    <lineage>
        <taxon>Bacteria</taxon>
        <taxon>Pseudomonadati</taxon>
        <taxon>Pseudomonadota</taxon>
        <taxon>Gammaproteobacteria</taxon>
        <taxon>Enterobacterales</taxon>
        <taxon>Morganellaceae</taxon>
        <taxon>Providencia</taxon>
    </lineage>
</organism>
<sequence length="64" mass="6700">MTLLADGSLIIPLMDANGTITAAQTIKPNGEKRLLLDSAKNGSYYPINEPVNVSTVIIAEGLAT</sequence>
<comment type="caution">
    <text evidence="1">The sequence shown here is derived from an EMBL/GenBank/DDBJ whole genome shotgun (WGS) entry which is preliminary data.</text>
</comment>
<dbReference type="EMBL" id="JALD01000028">
    <property type="protein sequence ID" value="EUD12191.1"/>
    <property type="molecule type" value="Genomic_DNA"/>
</dbReference>
<gene>
    <name evidence="1" type="ORF">HMPREF1563_1308</name>
</gene>
<accession>A0AAV3M8Z0</accession>
<name>A0AAV3M8Z0_9GAMM</name>
<dbReference type="Proteomes" id="UP000022311">
    <property type="component" value="Unassembled WGS sequence"/>
</dbReference>
<evidence type="ECO:0000313" key="2">
    <source>
        <dbReference type="Proteomes" id="UP000022311"/>
    </source>
</evidence>
<protein>
    <submittedName>
        <fullName evidence="1">Uncharacterized protein</fullName>
    </submittedName>
</protein>
<dbReference type="RefSeq" id="WP_230489298.1">
    <property type="nucleotide sequence ID" value="NZ_JALD01000028.1"/>
</dbReference>